<evidence type="ECO:0000256" key="1">
    <source>
        <dbReference type="ARBA" id="ARBA00022729"/>
    </source>
</evidence>
<feature type="domain" description="3D" evidence="3">
    <location>
        <begin position="81"/>
        <end position="141"/>
    </location>
</feature>
<dbReference type="CDD" id="cd22786">
    <property type="entry name" value="DPBB_YuiC-like"/>
    <property type="match status" value="1"/>
</dbReference>
<dbReference type="AlphaFoldDB" id="A0A0M1LVB5"/>
<accession>A0A0M1LVB5</accession>
<dbReference type="PANTHER" id="PTHR39160">
    <property type="entry name" value="CELL WALL-BINDING PROTEIN YOCH"/>
    <property type="match status" value="1"/>
</dbReference>
<dbReference type="Pfam" id="PF06725">
    <property type="entry name" value="3D"/>
    <property type="match status" value="1"/>
</dbReference>
<organism evidence="4 7">
    <name type="scientific">Clostridium botulinum</name>
    <dbReference type="NCBI Taxonomy" id="1491"/>
    <lineage>
        <taxon>Bacteria</taxon>
        <taxon>Bacillati</taxon>
        <taxon>Bacillota</taxon>
        <taxon>Clostridia</taxon>
        <taxon>Eubacteriales</taxon>
        <taxon>Clostridiaceae</taxon>
        <taxon>Clostridium</taxon>
    </lineage>
</organism>
<feature type="transmembrane region" description="Helical" evidence="2">
    <location>
        <begin position="18"/>
        <end position="36"/>
    </location>
</feature>
<evidence type="ECO:0000313" key="5">
    <source>
        <dbReference type="EMBL" id="NFN34466.1"/>
    </source>
</evidence>
<sequence length="147" mass="16062">MLKEYKDTIFLKNLKKKVITFTIAMISICTITIVFSNHEAQAYISNGTDYNTEMICPSTAYSCGNMTASGIPCVRNPEGISTVSVDPSVFPYGSILYIEGYGYAVAADSGSAIKGNKIDVYFNSDEECCEWGVRDVKVTCLGDSSRK</sequence>
<comment type="caution">
    <text evidence="4">The sequence shown here is derived from an EMBL/GenBank/DDBJ whole genome shotgun (WGS) entry which is preliminary data.</text>
</comment>
<evidence type="ECO:0000313" key="4">
    <source>
        <dbReference type="EMBL" id="NFF87489.1"/>
    </source>
</evidence>
<proteinExistence type="predicted"/>
<keyword evidence="2" id="KW-0812">Transmembrane</keyword>
<dbReference type="OrthoDB" id="9798935at2"/>
<dbReference type="Proteomes" id="UP000476820">
    <property type="component" value="Unassembled WGS sequence"/>
</dbReference>
<gene>
    <name evidence="4" type="ORF">FC774_06340</name>
    <name evidence="5" type="ORF">FDB51_04835</name>
</gene>
<keyword evidence="2" id="KW-1133">Transmembrane helix</keyword>
<keyword evidence="2" id="KW-0472">Membrane</keyword>
<dbReference type="Proteomes" id="UP000473681">
    <property type="component" value="Unassembled WGS sequence"/>
</dbReference>
<dbReference type="GO" id="GO:0009254">
    <property type="term" value="P:peptidoglycan turnover"/>
    <property type="evidence" value="ECO:0007669"/>
    <property type="project" value="InterPro"/>
</dbReference>
<dbReference type="InterPro" id="IPR010611">
    <property type="entry name" value="3D_dom"/>
</dbReference>
<dbReference type="Gene3D" id="2.40.40.10">
    <property type="entry name" value="RlpA-like domain"/>
    <property type="match status" value="1"/>
</dbReference>
<dbReference type="InterPro" id="IPR036908">
    <property type="entry name" value="RlpA-like_sf"/>
</dbReference>
<dbReference type="InterPro" id="IPR051933">
    <property type="entry name" value="Resuscitation_pf_RpfB"/>
</dbReference>
<dbReference type="EMBL" id="SWOV01000012">
    <property type="protein sequence ID" value="NFF87489.1"/>
    <property type="molecule type" value="Genomic_DNA"/>
</dbReference>
<evidence type="ECO:0000313" key="7">
    <source>
        <dbReference type="Proteomes" id="UP000476820"/>
    </source>
</evidence>
<evidence type="ECO:0000256" key="2">
    <source>
        <dbReference type="SAM" id="Phobius"/>
    </source>
</evidence>
<name>A0A0M1LVB5_CLOBO</name>
<evidence type="ECO:0000313" key="6">
    <source>
        <dbReference type="Proteomes" id="UP000473681"/>
    </source>
</evidence>
<dbReference type="EMBL" id="SWVK01000005">
    <property type="protein sequence ID" value="NFN34466.1"/>
    <property type="molecule type" value="Genomic_DNA"/>
</dbReference>
<reference evidence="6 7" key="1">
    <citation type="submission" date="2019-04" db="EMBL/GenBank/DDBJ databases">
        <title>Genome sequencing of Clostridium botulinum Groups I-IV and Clostridium butyricum.</title>
        <authorList>
            <person name="Brunt J."/>
            <person name="Van Vliet A.H.M."/>
            <person name="Stringer S.C."/>
            <person name="Carter A.T."/>
            <person name="Peck M.W."/>
        </authorList>
    </citation>
    <scope>NUCLEOTIDE SEQUENCE [LARGE SCALE GENOMIC DNA]</scope>
    <source>
        <strain evidence="4 7">1605</strain>
        <strain evidence="5 6">CB-K-33E</strain>
    </source>
</reference>
<dbReference type="SUPFAM" id="SSF50685">
    <property type="entry name" value="Barwin-like endoglucanases"/>
    <property type="match status" value="1"/>
</dbReference>
<dbReference type="RefSeq" id="WP_053342458.1">
    <property type="nucleotide sequence ID" value="NZ_LFPA01000117.1"/>
</dbReference>
<keyword evidence="1" id="KW-0732">Signal</keyword>
<dbReference type="GO" id="GO:0004553">
    <property type="term" value="F:hydrolase activity, hydrolyzing O-glycosyl compounds"/>
    <property type="evidence" value="ECO:0007669"/>
    <property type="project" value="InterPro"/>
</dbReference>
<protein>
    <recommendedName>
        <fullName evidence="3">3D domain-containing protein</fullName>
    </recommendedName>
</protein>
<dbReference type="PANTHER" id="PTHR39160:SF4">
    <property type="entry name" value="RESUSCITATION-PROMOTING FACTOR RPFB"/>
    <property type="match status" value="1"/>
</dbReference>
<evidence type="ECO:0000259" key="3">
    <source>
        <dbReference type="Pfam" id="PF06725"/>
    </source>
</evidence>
<dbReference type="GO" id="GO:0019867">
    <property type="term" value="C:outer membrane"/>
    <property type="evidence" value="ECO:0007669"/>
    <property type="project" value="InterPro"/>
</dbReference>